<feature type="transmembrane region" description="Helical" evidence="2">
    <location>
        <begin position="53"/>
        <end position="76"/>
    </location>
</feature>
<feature type="compositionally biased region" description="Polar residues" evidence="1">
    <location>
        <begin position="499"/>
        <end position="528"/>
    </location>
</feature>
<feature type="transmembrane region" description="Helical" evidence="2">
    <location>
        <begin position="21"/>
        <end position="41"/>
    </location>
</feature>
<evidence type="ECO:0000313" key="4">
    <source>
        <dbReference type="Proteomes" id="UP000260773"/>
    </source>
</evidence>
<keyword evidence="2" id="KW-0472">Membrane</keyword>
<keyword evidence="2" id="KW-0812">Transmembrane</keyword>
<protein>
    <recommendedName>
        <fullName evidence="5">CvpA family protein</fullName>
    </recommendedName>
</protein>
<dbReference type="AlphaFoldDB" id="A0A3E2TQA6"/>
<comment type="caution">
    <text evidence="3">The sequence shown here is derived from an EMBL/GenBank/DDBJ whole genome shotgun (WGS) entry which is preliminary data.</text>
</comment>
<name>A0A3E2TQA6_9FIRM</name>
<proteinExistence type="predicted"/>
<evidence type="ECO:0000256" key="1">
    <source>
        <dbReference type="SAM" id="MobiDB-lite"/>
    </source>
</evidence>
<keyword evidence="2" id="KW-1133">Transmembrane helix</keyword>
<feature type="transmembrane region" description="Helical" evidence="2">
    <location>
        <begin position="97"/>
        <end position="115"/>
    </location>
</feature>
<feature type="region of interest" description="Disordered" evidence="1">
    <location>
        <begin position="496"/>
        <end position="529"/>
    </location>
</feature>
<sequence length="600" mass="65542">MNIKKNYSKKRHQSYASAQTHAVINGLIGVIVIAFISFYFFLTPLNPQSIAFWLTLIIALFVFAALKSLTICSAAAGRMQDQAAGQKTWKDVCGHEGIFFILPLIAIIALLLIALSGSPVFSSHKYAAILNVEDAVFSDDLSESLGTDSIALMDTASARMLGDREIGSLSNVVSQFNVSDDYTQIDYNGKPAKVAALDYAGFFKWIGNKSDGVPGYVTVNPVSMSASYVQCSQPMTYVPSAYFYEDAARYIRFHYPTLLLGNLHFEIDEQGQPYYVMSVYKNTISLFGGQTVTGAITLNPSTGELTHYALSVVPNWVDVVVDGDLLCRQYNWSGTLKNGFMNSLIGKKGCKRVTTYEADEDDENDDVPVSDYGYVSKNGDIWIYTGVTSVNGDRSNIGFLLANERTGEAHYYSIAGADEKSAMAAAEGEVQEKGYQASFPSLINVEGHPTYIMVLKDASGLVKLYAAVNVEQYNIVTTASSQTECLNRYKQLLGIESGSADNNNNQPDNSTSTDNDAPNSVTGSSDISEPTVADAETNLTITDIKYIDINGNTYIYLISENDTLYRAKAASHENMLLLKKGDNVHIAYSGKDIVTCEKQN</sequence>
<evidence type="ECO:0008006" key="5">
    <source>
        <dbReference type="Google" id="ProtNLM"/>
    </source>
</evidence>
<dbReference type="Proteomes" id="UP000260773">
    <property type="component" value="Unassembled WGS sequence"/>
</dbReference>
<dbReference type="EMBL" id="QVEP01000009">
    <property type="protein sequence ID" value="RGB80785.1"/>
    <property type="molecule type" value="Genomic_DNA"/>
</dbReference>
<reference evidence="3 4" key="1">
    <citation type="submission" date="2018-08" db="EMBL/GenBank/DDBJ databases">
        <title>A genome reference for cultivated species of the human gut microbiota.</title>
        <authorList>
            <person name="Zou Y."/>
            <person name="Xue W."/>
            <person name="Luo G."/>
        </authorList>
    </citation>
    <scope>NUCLEOTIDE SEQUENCE [LARGE SCALE GENOMIC DNA]</scope>
    <source>
        <strain evidence="3 4">AF45-17</strain>
    </source>
</reference>
<gene>
    <name evidence="3" type="ORF">DW070_05730</name>
</gene>
<accession>A0A3E2TQA6</accession>
<evidence type="ECO:0000256" key="2">
    <source>
        <dbReference type="SAM" id="Phobius"/>
    </source>
</evidence>
<organism evidence="3 4">
    <name type="scientific">Coprococcus catus</name>
    <dbReference type="NCBI Taxonomy" id="116085"/>
    <lineage>
        <taxon>Bacteria</taxon>
        <taxon>Bacillati</taxon>
        <taxon>Bacillota</taxon>
        <taxon>Clostridia</taxon>
        <taxon>Lachnospirales</taxon>
        <taxon>Lachnospiraceae</taxon>
        <taxon>Coprococcus</taxon>
    </lineage>
</organism>
<evidence type="ECO:0000313" key="3">
    <source>
        <dbReference type="EMBL" id="RGB80785.1"/>
    </source>
</evidence>